<evidence type="ECO:0000313" key="6">
    <source>
        <dbReference type="Proteomes" id="UP001054889"/>
    </source>
</evidence>
<dbReference type="InterPro" id="IPR051058">
    <property type="entry name" value="GDSL_Est/Lipase"/>
</dbReference>
<evidence type="ECO:0000256" key="2">
    <source>
        <dbReference type="ARBA" id="ARBA00022801"/>
    </source>
</evidence>
<dbReference type="Proteomes" id="UP001054889">
    <property type="component" value="Unassembled WGS sequence"/>
</dbReference>
<dbReference type="GO" id="GO:0016042">
    <property type="term" value="P:lipid catabolic process"/>
    <property type="evidence" value="ECO:0007669"/>
    <property type="project" value="UniProtKB-KW"/>
</dbReference>
<dbReference type="GO" id="GO:0016788">
    <property type="term" value="F:hydrolase activity, acting on ester bonds"/>
    <property type="evidence" value="ECO:0007669"/>
    <property type="project" value="InterPro"/>
</dbReference>
<keyword evidence="3" id="KW-0442">Lipid degradation</keyword>
<reference evidence="5" key="1">
    <citation type="journal article" date="2018" name="DNA Res.">
        <title>Multiple hybrid de novo genome assembly of finger millet, an orphan allotetraploid crop.</title>
        <authorList>
            <person name="Hatakeyama M."/>
            <person name="Aluri S."/>
            <person name="Balachadran M.T."/>
            <person name="Sivarajan S.R."/>
            <person name="Patrignani A."/>
            <person name="Gruter S."/>
            <person name="Poveda L."/>
            <person name="Shimizu-Inatsugi R."/>
            <person name="Baeten J."/>
            <person name="Francoijs K.J."/>
            <person name="Nataraja K.N."/>
            <person name="Reddy Y.A.N."/>
            <person name="Phadnis S."/>
            <person name="Ravikumar R.L."/>
            <person name="Schlapbach R."/>
            <person name="Sreeman S.M."/>
            <person name="Shimizu K.K."/>
        </authorList>
    </citation>
    <scope>NUCLEOTIDE SEQUENCE</scope>
</reference>
<keyword evidence="3" id="KW-0443">Lipid metabolism</keyword>
<dbReference type="InterPro" id="IPR036514">
    <property type="entry name" value="SGNH_hydro_sf"/>
</dbReference>
<protein>
    <recommendedName>
        <fullName evidence="7">GDSL esterase/lipase</fullName>
    </recommendedName>
</protein>
<dbReference type="Gene3D" id="3.40.50.1110">
    <property type="entry name" value="SGNH hydrolase"/>
    <property type="match status" value="1"/>
</dbReference>
<dbReference type="AlphaFoldDB" id="A0AAV5CH74"/>
<feature type="chain" id="PRO_5043910204" description="GDSL esterase/lipase" evidence="4">
    <location>
        <begin position="24"/>
        <end position="373"/>
    </location>
</feature>
<evidence type="ECO:0000256" key="1">
    <source>
        <dbReference type="ARBA" id="ARBA00008668"/>
    </source>
</evidence>
<dbReference type="PANTHER" id="PTHR45648:SF46">
    <property type="entry name" value="OS06G0725100 PROTEIN"/>
    <property type="match status" value="1"/>
</dbReference>
<keyword evidence="4" id="KW-0732">Signal</keyword>
<evidence type="ECO:0000313" key="5">
    <source>
        <dbReference type="EMBL" id="GJM97408.1"/>
    </source>
</evidence>
<dbReference type="Pfam" id="PF00657">
    <property type="entry name" value="Lipase_GDSL"/>
    <property type="match status" value="1"/>
</dbReference>
<keyword evidence="2" id="KW-0378">Hydrolase</keyword>
<accession>A0AAV5CH74</accession>
<evidence type="ECO:0000256" key="4">
    <source>
        <dbReference type="SAM" id="SignalP"/>
    </source>
</evidence>
<dbReference type="InterPro" id="IPR001087">
    <property type="entry name" value="GDSL"/>
</dbReference>
<organism evidence="5 6">
    <name type="scientific">Eleusine coracana subsp. coracana</name>
    <dbReference type="NCBI Taxonomy" id="191504"/>
    <lineage>
        <taxon>Eukaryota</taxon>
        <taxon>Viridiplantae</taxon>
        <taxon>Streptophyta</taxon>
        <taxon>Embryophyta</taxon>
        <taxon>Tracheophyta</taxon>
        <taxon>Spermatophyta</taxon>
        <taxon>Magnoliopsida</taxon>
        <taxon>Liliopsida</taxon>
        <taxon>Poales</taxon>
        <taxon>Poaceae</taxon>
        <taxon>PACMAD clade</taxon>
        <taxon>Chloridoideae</taxon>
        <taxon>Cynodonteae</taxon>
        <taxon>Eleusininae</taxon>
        <taxon>Eleusine</taxon>
    </lineage>
</organism>
<sequence>MGYEVVMIMKALVVSLVVGAVAGAHHPSSKMVPAMYVFGDSTLDVGNNNYLQGAGVPRANRPYYGVDFPGSKPTGRFSNGYNMADFIAKTLGFERSPMAYLGLKAHNYVIPRALTRGVSYASAGAGILDSTNAGNNIPLSQQVRYFQETKAEMESKVGPHVVGDLLSKSFFLLGVGSNDLFAFSTALARQNRTATQADVAAFVSSLVSNYSTTITELYQLGARKFGIINVGPVGCVPRVRVLSPTGNCSDGLNQLAAGFDGALKTLLAGIAANNKLPGMGYSIADSYNLTQATLGDPMAAGFASSDSACCGTGRLGAQGDCGPTASLCASRDRYIFWDSIHTTQRAAKIGARAFYDGPTSFTTPINFKQLAHN</sequence>
<feature type="signal peptide" evidence="4">
    <location>
        <begin position="1"/>
        <end position="23"/>
    </location>
</feature>
<evidence type="ECO:0000256" key="3">
    <source>
        <dbReference type="ARBA" id="ARBA00022963"/>
    </source>
</evidence>
<evidence type="ECO:0008006" key="7">
    <source>
        <dbReference type="Google" id="ProtNLM"/>
    </source>
</evidence>
<proteinExistence type="inferred from homology"/>
<keyword evidence="6" id="KW-1185">Reference proteome</keyword>
<dbReference type="CDD" id="cd01837">
    <property type="entry name" value="SGNH_plant_lipase_like"/>
    <property type="match status" value="1"/>
</dbReference>
<name>A0AAV5CH74_ELECO</name>
<dbReference type="PANTHER" id="PTHR45648">
    <property type="entry name" value="GDSL LIPASE/ACYLHYDROLASE FAMILY PROTEIN (AFU_ORTHOLOGUE AFUA_4G14700)"/>
    <property type="match status" value="1"/>
</dbReference>
<reference evidence="5" key="2">
    <citation type="submission" date="2021-12" db="EMBL/GenBank/DDBJ databases">
        <title>Resequencing data analysis of finger millet.</title>
        <authorList>
            <person name="Hatakeyama M."/>
            <person name="Aluri S."/>
            <person name="Balachadran M.T."/>
            <person name="Sivarajan S.R."/>
            <person name="Poveda L."/>
            <person name="Shimizu-Inatsugi R."/>
            <person name="Schlapbach R."/>
            <person name="Sreeman S.M."/>
            <person name="Shimizu K.K."/>
        </authorList>
    </citation>
    <scope>NUCLEOTIDE SEQUENCE</scope>
</reference>
<dbReference type="EMBL" id="BQKI01000007">
    <property type="protein sequence ID" value="GJM97408.1"/>
    <property type="molecule type" value="Genomic_DNA"/>
</dbReference>
<comment type="similarity">
    <text evidence="1">Belongs to the 'GDSL' lipolytic enzyme family.</text>
</comment>
<gene>
    <name evidence="5" type="primary">ga14332</name>
    <name evidence="5" type="ORF">PR202_ga14332</name>
</gene>
<comment type="caution">
    <text evidence="5">The sequence shown here is derived from an EMBL/GenBank/DDBJ whole genome shotgun (WGS) entry which is preliminary data.</text>
</comment>
<dbReference type="InterPro" id="IPR035669">
    <property type="entry name" value="SGNH_plant_lipase-like"/>
</dbReference>